<accession>A0A367PSB7</accession>
<dbReference type="RefSeq" id="WP_114130829.1">
    <property type="nucleotide sequence ID" value="NZ_CP068435.1"/>
</dbReference>
<name>A0A367PSB7_CUPNE</name>
<proteinExistence type="predicted"/>
<comment type="caution">
    <text evidence="1">The sequence shown here is derived from an EMBL/GenBank/DDBJ whole genome shotgun (WGS) entry which is preliminary data.</text>
</comment>
<dbReference type="EMBL" id="QDHA01000008">
    <property type="protein sequence ID" value="RCJ09805.1"/>
    <property type="molecule type" value="Genomic_DNA"/>
</dbReference>
<protein>
    <recommendedName>
        <fullName evidence="3">Transglycosylase SLT domain-containing protein</fullName>
    </recommendedName>
</protein>
<evidence type="ECO:0000313" key="1">
    <source>
        <dbReference type="EMBL" id="RCJ09805.1"/>
    </source>
</evidence>
<gene>
    <name evidence="1" type="ORF">DDK22_04100</name>
</gene>
<dbReference type="AlphaFoldDB" id="A0A367PSB7"/>
<sequence length="128" mass="14567">MDLLMTRYFPDAHFSDEHRALFAFASYNAGPSNIAKMRAEAAARGLDPGHPPNRHQSNWAPVLVVRRFAVPTYWQPLGFEVCAADFDVNSKLTRRTQSPIAWSFFQPYVEEVFLISSSEKIQFCCDHG</sequence>
<evidence type="ECO:0000313" key="2">
    <source>
        <dbReference type="Proteomes" id="UP000253501"/>
    </source>
</evidence>
<evidence type="ECO:0008006" key="3">
    <source>
        <dbReference type="Google" id="ProtNLM"/>
    </source>
</evidence>
<dbReference type="Proteomes" id="UP000253501">
    <property type="component" value="Unassembled WGS sequence"/>
</dbReference>
<organism evidence="1 2">
    <name type="scientific">Cupriavidus necator</name>
    <name type="common">Alcaligenes eutrophus</name>
    <name type="synonym">Ralstonia eutropha</name>
    <dbReference type="NCBI Taxonomy" id="106590"/>
    <lineage>
        <taxon>Bacteria</taxon>
        <taxon>Pseudomonadati</taxon>
        <taxon>Pseudomonadota</taxon>
        <taxon>Betaproteobacteria</taxon>
        <taxon>Burkholderiales</taxon>
        <taxon>Burkholderiaceae</taxon>
        <taxon>Cupriavidus</taxon>
    </lineage>
</organism>
<reference evidence="1 2" key="1">
    <citation type="submission" date="2018-04" db="EMBL/GenBank/DDBJ databases">
        <title>Cupriavidus necator CR12 genome sequencing and assembly.</title>
        <authorList>
            <person name="Ben Fekih I."/>
            <person name="Mazhar H.S."/>
            <person name="Bello S.K."/>
            <person name="Rensing C."/>
        </authorList>
    </citation>
    <scope>NUCLEOTIDE SEQUENCE [LARGE SCALE GENOMIC DNA]</scope>
    <source>
        <strain evidence="1 2">CR12</strain>
    </source>
</reference>